<dbReference type="EMBL" id="CAEZYH010000021">
    <property type="protein sequence ID" value="CAB4716291.1"/>
    <property type="molecule type" value="Genomic_DNA"/>
</dbReference>
<dbReference type="EMBL" id="CAFAAL010000021">
    <property type="protein sequence ID" value="CAB4796810.1"/>
    <property type="molecule type" value="Genomic_DNA"/>
</dbReference>
<reference evidence="3" key="1">
    <citation type="submission" date="2020-05" db="EMBL/GenBank/DDBJ databases">
        <authorList>
            <person name="Chiriac C."/>
            <person name="Salcher M."/>
            <person name="Ghai R."/>
            <person name="Kavagutti S V."/>
        </authorList>
    </citation>
    <scope>NUCLEOTIDE SEQUENCE</scope>
</reference>
<gene>
    <name evidence="1" type="ORF">UFOPK2658_00713</name>
    <name evidence="2" type="ORF">UFOPK3004_00413</name>
    <name evidence="3" type="ORF">UFOPK3304_00715</name>
    <name evidence="4" type="ORF">UFOPK3494_00738</name>
</gene>
<dbReference type="AlphaFoldDB" id="A0A6J7D9Q8"/>
<dbReference type="EMBL" id="CAFBMF010000035">
    <property type="protein sequence ID" value="CAB4897093.1"/>
    <property type="molecule type" value="Genomic_DNA"/>
</dbReference>
<evidence type="ECO:0000313" key="2">
    <source>
        <dbReference type="EMBL" id="CAB4796810.1"/>
    </source>
</evidence>
<name>A0A6J7D9Q8_9ZZZZ</name>
<proteinExistence type="predicted"/>
<accession>A0A6J7D9Q8</accession>
<evidence type="ECO:0000313" key="1">
    <source>
        <dbReference type="EMBL" id="CAB4716291.1"/>
    </source>
</evidence>
<sequence length="178" mass="20264">MSIELMTSGLIKPEKWTGTIIESKNSNEIGVEINIPYVDLARHIFCATLIPNREALNLALKWIDAFDEKSKSQLAPHLVEAYINLYVNMIFPQVKHGRTIEDTFGFMMGERSTKNAWRVISHYYKQVSPKGFSGKHVDFESFNWTTALELIGVTVYMADVNQGVMAKYGVNAFNEYFA</sequence>
<protein>
    <submittedName>
        <fullName evidence="3">Unannotated protein</fullName>
    </submittedName>
</protein>
<dbReference type="EMBL" id="CAFBLJ010000028">
    <property type="protein sequence ID" value="CAB4865684.1"/>
    <property type="molecule type" value="Genomic_DNA"/>
</dbReference>
<evidence type="ECO:0000313" key="3">
    <source>
        <dbReference type="EMBL" id="CAB4865684.1"/>
    </source>
</evidence>
<organism evidence="3">
    <name type="scientific">freshwater metagenome</name>
    <dbReference type="NCBI Taxonomy" id="449393"/>
    <lineage>
        <taxon>unclassified sequences</taxon>
        <taxon>metagenomes</taxon>
        <taxon>ecological metagenomes</taxon>
    </lineage>
</organism>
<evidence type="ECO:0000313" key="4">
    <source>
        <dbReference type="EMBL" id="CAB4897093.1"/>
    </source>
</evidence>